<dbReference type="SUPFAM" id="SSF52540">
    <property type="entry name" value="P-loop containing nucleoside triphosphate hydrolases"/>
    <property type="match status" value="1"/>
</dbReference>
<dbReference type="UniPathway" id="UPA00359">
    <property type="reaction ID" value="UER00482"/>
</dbReference>
<dbReference type="GO" id="GO:0009245">
    <property type="term" value="P:lipid A biosynthetic process"/>
    <property type="evidence" value="ECO:0007669"/>
    <property type="project" value="UniProtKB-KW"/>
</dbReference>
<dbReference type="Pfam" id="PF02606">
    <property type="entry name" value="LpxK"/>
    <property type="match status" value="1"/>
</dbReference>
<keyword evidence="3" id="KW-0444">Lipid biosynthesis</keyword>
<evidence type="ECO:0000256" key="4">
    <source>
        <dbReference type="ARBA" id="ARBA00022556"/>
    </source>
</evidence>
<comment type="pathway">
    <text evidence="1">Glycolipid biosynthesis; lipid IV(A) biosynthesis; lipid IV(A) from (3R)-3-hydroxytetradecanoyl-[acyl-carrier-protein] and UDP-N-acetyl-alpha-D-glucosamine: step 6/6.</text>
</comment>
<evidence type="ECO:0000256" key="2">
    <source>
        <dbReference type="ARBA" id="ARBA00012071"/>
    </source>
</evidence>
<protein>
    <recommendedName>
        <fullName evidence="2">tetraacyldisaccharide 4'-kinase</fullName>
        <ecNumber evidence="2">2.7.1.130</ecNumber>
    </recommendedName>
</protein>
<dbReference type="EMBL" id="UOEE01000103">
    <property type="protein sequence ID" value="VAV90131.1"/>
    <property type="molecule type" value="Genomic_DNA"/>
</dbReference>
<dbReference type="EC" id="2.7.1.130" evidence="2"/>
<dbReference type="GO" id="GO:0005524">
    <property type="term" value="F:ATP binding"/>
    <property type="evidence" value="ECO:0007669"/>
    <property type="project" value="UniProtKB-KW"/>
</dbReference>
<keyword evidence="4" id="KW-0441">Lipid A biosynthesis</keyword>
<dbReference type="InterPro" id="IPR027417">
    <property type="entry name" value="P-loop_NTPase"/>
</dbReference>
<dbReference type="InterPro" id="IPR003758">
    <property type="entry name" value="LpxK"/>
</dbReference>
<dbReference type="GO" id="GO:0005886">
    <property type="term" value="C:plasma membrane"/>
    <property type="evidence" value="ECO:0007669"/>
    <property type="project" value="TreeGrafter"/>
</dbReference>
<reference evidence="10" key="1">
    <citation type="submission" date="2018-06" db="EMBL/GenBank/DDBJ databases">
        <authorList>
            <person name="Zhirakovskaya E."/>
        </authorList>
    </citation>
    <scope>NUCLEOTIDE SEQUENCE</scope>
</reference>
<dbReference type="PANTHER" id="PTHR42724:SF1">
    <property type="entry name" value="TETRAACYLDISACCHARIDE 4'-KINASE, MITOCHONDRIAL-RELATED"/>
    <property type="match status" value="1"/>
</dbReference>
<proteinExistence type="inferred from homology"/>
<evidence type="ECO:0000256" key="9">
    <source>
        <dbReference type="ARBA" id="ARBA00023098"/>
    </source>
</evidence>
<dbReference type="NCBIfam" id="TIGR00682">
    <property type="entry name" value="lpxK"/>
    <property type="match status" value="1"/>
</dbReference>
<gene>
    <name evidence="10" type="ORF">MNBD_ALPHA06-702</name>
</gene>
<sequence>MKAPDFWNQRYGRAAAPLTRSLLLPFSWLYGAVSRWRYQRVLAQQIEVPVICVGNISLGGTGKTPVALTIGKTLLAQGLPIAFLSRGYGGKEPGPLRVVPEQHSFADVGDEPLLLAQLAATYIGRDRVASAKMAIQAGAKCLIMDDGFQNPGLAKDLSILVVDSDVGHGNGRVFPAGPLREKVANAVARADAVVLVGDNKSPDLAGFSGPVLRANLQSTAKPPQTKLVAFAGIGRPERFFDSLRQQGCELEQEIAFADHHPYSPRDLQNLLAYKQQGAQLITTEKDQARLPVDFRQHVHIWPVAMDFEKPDDLVQVLRAHILQKVMN</sequence>
<dbReference type="HAMAP" id="MF_00409">
    <property type="entry name" value="LpxK"/>
    <property type="match status" value="1"/>
</dbReference>
<evidence type="ECO:0000313" key="10">
    <source>
        <dbReference type="EMBL" id="VAV90131.1"/>
    </source>
</evidence>
<accession>A0A3B0RDV2</accession>
<dbReference type="GO" id="GO:0009244">
    <property type="term" value="P:lipopolysaccharide core region biosynthetic process"/>
    <property type="evidence" value="ECO:0007669"/>
    <property type="project" value="TreeGrafter"/>
</dbReference>
<evidence type="ECO:0000256" key="5">
    <source>
        <dbReference type="ARBA" id="ARBA00022679"/>
    </source>
</evidence>
<keyword evidence="9" id="KW-0443">Lipid metabolism</keyword>
<dbReference type="AlphaFoldDB" id="A0A3B0RDV2"/>
<keyword evidence="7 10" id="KW-0418">Kinase</keyword>
<organism evidence="10">
    <name type="scientific">hydrothermal vent metagenome</name>
    <dbReference type="NCBI Taxonomy" id="652676"/>
    <lineage>
        <taxon>unclassified sequences</taxon>
        <taxon>metagenomes</taxon>
        <taxon>ecological metagenomes</taxon>
    </lineage>
</organism>
<dbReference type="GO" id="GO:0009029">
    <property type="term" value="F:lipid-A 4'-kinase activity"/>
    <property type="evidence" value="ECO:0007669"/>
    <property type="project" value="UniProtKB-EC"/>
</dbReference>
<name>A0A3B0RDV2_9ZZZZ</name>
<keyword evidence="6" id="KW-0547">Nucleotide-binding</keyword>
<keyword evidence="5 10" id="KW-0808">Transferase</keyword>
<evidence type="ECO:0000256" key="8">
    <source>
        <dbReference type="ARBA" id="ARBA00022840"/>
    </source>
</evidence>
<evidence type="ECO:0000256" key="1">
    <source>
        <dbReference type="ARBA" id="ARBA00004870"/>
    </source>
</evidence>
<keyword evidence="8" id="KW-0067">ATP-binding</keyword>
<evidence type="ECO:0000256" key="7">
    <source>
        <dbReference type="ARBA" id="ARBA00022777"/>
    </source>
</evidence>
<dbReference type="PANTHER" id="PTHR42724">
    <property type="entry name" value="TETRAACYLDISACCHARIDE 4'-KINASE"/>
    <property type="match status" value="1"/>
</dbReference>
<evidence type="ECO:0000256" key="6">
    <source>
        <dbReference type="ARBA" id="ARBA00022741"/>
    </source>
</evidence>
<evidence type="ECO:0000256" key="3">
    <source>
        <dbReference type="ARBA" id="ARBA00022516"/>
    </source>
</evidence>